<keyword evidence="5 12" id="KW-0436">Ligase</keyword>
<dbReference type="EMBL" id="WTYF01000004">
    <property type="protein sequence ID" value="MXO51381.1"/>
    <property type="molecule type" value="Genomic_DNA"/>
</dbReference>
<dbReference type="EC" id="6.1.1.11" evidence="12"/>
<dbReference type="Gene3D" id="1.10.287.40">
    <property type="entry name" value="Serine-tRNA synthetase, tRNA binding domain"/>
    <property type="match status" value="1"/>
</dbReference>
<dbReference type="PROSITE" id="PS50862">
    <property type="entry name" value="AA_TRNA_LIGASE_II"/>
    <property type="match status" value="1"/>
</dbReference>
<dbReference type="PANTHER" id="PTHR43697:SF1">
    <property type="entry name" value="SERINE--TRNA LIGASE"/>
    <property type="match status" value="1"/>
</dbReference>
<dbReference type="PANTHER" id="PTHR43697">
    <property type="entry name" value="SERYL-TRNA SYNTHETASE"/>
    <property type="match status" value="1"/>
</dbReference>
<comment type="function">
    <text evidence="12">Catalyzes the attachment of serine to tRNA(Ser). Is also able to aminoacylate tRNA(Sec) with serine, to form the misacylated tRNA L-seryl-tRNA(Sec), which will be further converted into selenocysteinyl-tRNA(Sec).</text>
</comment>
<evidence type="ECO:0000256" key="12">
    <source>
        <dbReference type="HAMAP-Rule" id="MF_00176"/>
    </source>
</evidence>
<feature type="binding site" evidence="12 14">
    <location>
        <begin position="348"/>
        <end position="351"/>
    </location>
    <ligand>
        <name>ATP</name>
        <dbReference type="ChEBI" id="CHEBI:30616"/>
    </ligand>
</feature>
<dbReference type="InterPro" id="IPR015866">
    <property type="entry name" value="Ser-tRNA-synth_1_N"/>
</dbReference>
<keyword evidence="9 12" id="KW-0030">Aminoacyl-tRNA synthetase</keyword>
<dbReference type="InterPro" id="IPR033729">
    <property type="entry name" value="SerRS_core"/>
</dbReference>
<comment type="caution">
    <text evidence="16">The sequence shown here is derived from an EMBL/GenBank/DDBJ whole genome shotgun (WGS) entry which is preliminary data.</text>
</comment>
<comment type="caution">
    <text evidence="12">Lacks conserved residue(s) required for the propagation of feature annotation.</text>
</comment>
<keyword evidence="6 12" id="KW-0547">Nucleotide-binding</keyword>
<dbReference type="GO" id="GO:0005524">
    <property type="term" value="F:ATP binding"/>
    <property type="evidence" value="ECO:0007669"/>
    <property type="project" value="UniProtKB-UniRule"/>
</dbReference>
<evidence type="ECO:0000256" key="14">
    <source>
        <dbReference type="PIRSR" id="PIRSR001529-2"/>
    </source>
</evidence>
<gene>
    <name evidence="12 16" type="primary">serS</name>
    <name evidence="16" type="ORF">GRI42_08715</name>
</gene>
<reference evidence="16 17" key="1">
    <citation type="submission" date="2019-12" db="EMBL/GenBank/DDBJ databases">
        <title>Genomic-based taxomic classification of the family Erythrobacteraceae.</title>
        <authorList>
            <person name="Xu L."/>
        </authorList>
    </citation>
    <scope>NUCLEOTIDE SEQUENCE [LARGE SCALE GENOMIC DNA]</scope>
    <source>
        <strain evidence="16 17">DSM 16225</strain>
    </source>
</reference>
<comment type="domain">
    <text evidence="12">Consists of two distinct domains, a catalytic core and a N-terminal extension that is involved in tRNA binding.</text>
</comment>
<evidence type="ECO:0000256" key="10">
    <source>
        <dbReference type="ARBA" id="ARBA00047929"/>
    </source>
</evidence>
<dbReference type="InterPro" id="IPR002314">
    <property type="entry name" value="aa-tRNA-synt_IIb"/>
</dbReference>
<evidence type="ECO:0000256" key="9">
    <source>
        <dbReference type="ARBA" id="ARBA00023146"/>
    </source>
</evidence>
<dbReference type="InterPro" id="IPR045864">
    <property type="entry name" value="aa-tRNA-synth_II/BPL/LPL"/>
</dbReference>
<dbReference type="Pfam" id="PF00587">
    <property type="entry name" value="tRNA-synt_2b"/>
    <property type="match status" value="1"/>
</dbReference>
<evidence type="ECO:0000256" key="4">
    <source>
        <dbReference type="ARBA" id="ARBA00022490"/>
    </source>
</evidence>
<feature type="binding site" evidence="12">
    <location>
        <begin position="230"/>
        <end position="232"/>
    </location>
    <ligand>
        <name>L-serine</name>
        <dbReference type="ChEBI" id="CHEBI:33384"/>
    </ligand>
</feature>
<feature type="domain" description="Aminoacyl-transfer RNA synthetases class-II family profile" evidence="15">
    <location>
        <begin position="182"/>
        <end position="409"/>
    </location>
</feature>
<feature type="binding site" evidence="13">
    <location>
        <position position="382"/>
    </location>
    <ligand>
        <name>L-serine</name>
        <dbReference type="ChEBI" id="CHEBI:33384"/>
    </ligand>
</feature>
<dbReference type="Pfam" id="PF02403">
    <property type="entry name" value="Seryl_tRNA_N"/>
    <property type="match status" value="1"/>
</dbReference>
<keyword evidence="17" id="KW-1185">Reference proteome</keyword>
<dbReference type="Gene3D" id="3.30.930.10">
    <property type="entry name" value="Bira Bifunctional Protein, Domain 2"/>
    <property type="match status" value="1"/>
</dbReference>
<feature type="binding site" evidence="13">
    <location>
        <position position="261"/>
    </location>
    <ligand>
        <name>L-serine</name>
        <dbReference type="ChEBI" id="CHEBI:33384"/>
    </ligand>
</feature>
<comment type="catalytic activity">
    <reaction evidence="11 12">
        <text>tRNA(Ser) + L-serine + ATP = L-seryl-tRNA(Ser) + AMP + diphosphate + H(+)</text>
        <dbReference type="Rhea" id="RHEA:12292"/>
        <dbReference type="Rhea" id="RHEA-COMP:9669"/>
        <dbReference type="Rhea" id="RHEA-COMP:9703"/>
        <dbReference type="ChEBI" id="CHEBI:15378"/>
        <dbReference type="ChEBI" id="CHEBI:30616"/>
        <dbReference type="ChEBI" id="CHEBI:33019"/>
        <dbReference type="ChEBI" id="CHEBI:33384"/>
        <dbReference type="ChEBI" id="CHEBI:78442"/>
        <dbReference type="ChEBI" id="CHEBI:78533"/>
        <dbReference type="ChEBI" id="CHEBI:456215"/>
        <dbReference type="EC" id="6.1.1.11"/>
    </reaction>
</comment>
<evidence type="ECO:0000313" key="16">
    <source>
        <dbReference type="EMBL" id="MXO51381.1"/>
    </source>
</evidence>
<dbReference type="InterPro" id="IPR006195">
    <property type="entry name" value="aa-tRNA-synth_II"/>
</dbReference>
<dbReference type="InterPro" id="IPR002317">
    <property type="entry name" value="Ser-tRNA-ligase_type_1"/>
</dbReference>
<dbReference type="CDD" id="cd00770">
    <property type="entry name" value="SerRS_core"/>
    <property type="match status" value="1"/>
</dbReference>
<dbReference type="PRINTS" id="PR00981">
    <property type="entry name" value="TRNASYNTHSER"/>
</dbReference>
<name>A0A844Y008_9SPHN</name>
<evidence type="ECO:0000256" key="3">
    <source>
        <dbReference type="ARBA" id="ARBA00010728"/>
    </source>
</evidence>
<feature type="binding site" evidence="12">
    <location>
        <position position="384"/>
    </location>
    <ligand>
        <name>L-serine</name>
        <dbReference type="ChEBI" id="CHEBI:33384"/>
    </ligand>
</feature>
<dbReference type="RefSeq" id="WP_160608107.1">
    <property type="nucleotide sequence ID" value="NZ_WTYF01000004.1"/>
</dbReference>
<evidence type="ECO:0000256" key="11">
    <source>
        <dbReference type="ARBA" id="ARBA00048823"/>
    </source>
</evidence>
<keyword evidence="8 12" id="KW-0648">Protein biosynthesis</keyword>
<feature type="binding site" evidence="12 14">
    <location>
        <begin position="261"/>
        <end position="263"/>
    </location>
    <ligand>
        <name>ATP</name>
        <dbReference type="ChEBI" id="CHEBI:30616"/>
    </ligand>
</feature>
<dbReference type="GO" id="GO:0006434">
    <property type="term" value="P:seryl-tRNA aminoacylation"/>
    <property type="evidence" value="ECO:0007669"/>
    <property type="project" value="UniProtKB-UniRule"/>
</dbReference>
<comment type="pathway">
    <text evidence="2 12">Aminoacyl-tRNA biosynthesis; selenocysteinyl-tRNA(Sec) biosynthesis; L-seryl-tRNA(Sec) from L-serine and tRNA(Sec): step 1/1.</text>
</comment>
<sequence length="426" mass="46890">MHDIAFIRSHPAEFDAAMTRRGGEAVSERIIALDATRREATTRVQEAQSRRNDASKAIGQAMGQGDKDKAEALKAEVAEIKASMPEWEGAERAATAELTDLLARLPNIPAADVPEGADENDNVEVHQWGEKRSFDFEPKEHADLGPALGMDFETGAALSGARFTFLRGEMARLHRGLAQFMLDKQTRENGYTECNPPVLVNDDAMYGTDKLPKFADDSFRTTDGRWLIPTSEVSLTASVADKILPDLSRPIRMTAHTLCFRSEAGAAGRDTRGFIRQHQFEKVELVSVCRPEDSEAEHERMTKCAEGILEALNLPYRRVLLCVGDMGFGARKTYDLEVWLPGQGAWREISSCSNTGEFQARRMNARYRPEGEKKTVFVHTLNGSGLAVGRTLVAVMENYQNADGSVTVPGVLAPYMGGVTRLEPAA</sequence>
<keyword evidence="7 12" id="KW-0067">ATP-binding</keyword>
<dbReference type="SUPFAM" id="SSF55681">
    <property type="entry name" value="Class II aaRS and biotin synthetases"/>
    <property type="match status" value="1"/>
</dbReference>
<evidence type="ECO:0000313" key="17">
    <source>
        <dbReference type="Proteomes" id="UP000444185"/>
    </source>
</evidence>
<dbReference type="OrthoDB" id="9804647at2"/>
<dbReference type="GO" id="GO:0016260">
    <property type="term" value="P:selenocysteine biosynthetic process"/>
    <property type="evidence" value="ECO:0007669"/>
    <property type="project" value="UniProtKB-UniRule"/>
</dbReference>
<comment type="subunit">
    <text evidence="12">Homodimer. The tRNA molecule binds across the dimer.</text>
</comment>
<keyword evidence="4 12" id="KW-0963">Cytoplasm</keyword>
<comment type="subcellular location">
    <subcellularLocation>
        <location evidence="1 12">Cytoplasm</location>
    </subcellularLocation>
</comment>
<accession>A0A844Y008</accession>
<evidence type="ECO:0000256" key="2">
    <source>
        <dbReference type="ARBA" id="ARBA00005045"/>
    </source>
</evidence>
<dbReference type="Proteomes" id="UP000444185">
    <property type="component" value="Unassembled WGS sequence"/>
</dbReference>
<evidence type="ECO:0000256" key="7">
    <source>
        <dbReference type="ARBA" id="ARBA00022840"/>
    </source>
</evidence>
<dbReference type="GO" id="GO:0005737">
    <property type="term" value="C:cytoplasm"/>
    <property type="evidence" value="ECO:0007669"/>
    <property type="project" value="UniProtKB-SubCell"/>
</dbReference>
<dbReference type="NCBIfam" id="TIGR00414">
    <property type="entry name" value="serS"/>
    <property type="match status" value="1"/>
</dbReference>
<dbReference type="GO" id="GO:0004828">
    <property type="term" value="F:serine-tRNA ligase activity"/>
    <property type="evidence" value="ECO:0007669"/>
    <property type="project" value="UniProtKB-UniRule"/>
</dbReference>
<dbReference type="UniPathway" id="UPA00906">
    <property type="reaction ID" value="UER00895"/>
</dbReference>
<evidence type="ECO:0000259" key="15">
    <source>
        <dbReference type="PROSITE" id="PS50862"/>
    </source>
</evidence>
<evidence type="ECO:0000256" key="6">
    <source>
        <dbReference type="ARBA" id="ARBA00022741"/>
    </source>
</evidence>
<protein>
    <recommendedName>
        <fullName evidence="12">Serine--tRNA ligase</fullName>
        <ecNumber evidence="12">6.1.1.11</ecNumber>
    </recommendedName>
    <alternativeName>
        <fullName evidence="12">Seryl-tRNA synthetase</fullName>
        <shortName evidence="12">SerRS</shortName>
    </alternativeName>
    <alternativeName>
        <fullName evidence="12">Seryl-tRNA(Ser/Sec) synthetase</fullName>
    </alternativeName>
</protein>
<evidence type="ECO:0000256" key="8">
    <source>
        <dbReference type="ARBA" id="ARBA00022917"/>
    </source>
</evidence>
<evidence type="ECO:0000256" key="5">
    <source>
        <dbReference type="ARBA" id="ARBA00022598"/>
    </source>
</evidence>
<comment type="catalytic activity">
    <reaction evidence="10 12">
        <text>tRNA(Sec) + L-serine + ATP = L-seryl-tRNA(Sec) + AMP + diphosphate + H(+)</text>
        <dbReference type="Rhea" id="RHEA:42580"/>
        <dbReference type="Rhea" id="RHEA-COMP:9742"/>
        <dbReference type="Rhea" id="RHEA-COMP:10128"/>
        <dbReference type="ChEBI" id="CHEBI:15378"/>
        <dbReference type="ChEBI" id="CHEBI:30616"/>
        <dbReference type="ChEBI" id="CHEBI:33019"/>
        <dbReference type="ChEBI" id="CHEBI:33384"/>
        <dbReference type="ChEBI" id="CHEBI:78442"/>
        <dbReference type="ChEBI" id="CHEBI:78533"/>
        <dbReference type="ChEBI" id="CHEBI:456215"/>
        <dbReference type="EC" id="6.1.1.11"/>
    </reaction>
</comment>
<evidence type="ECO:0000256" key="1">
    <source>
        <dbReference type="ARBA" id="ARBA00004496"/>
    </source>
</evidence>
<comment type="similarity">
    <text evidence="3 12">Belongs to the class-II aminoacyl-tRNA synthetase family. Type-1 seryl-tRNA synthetase subfamily.</text>
</comment>
<proteinExistence type="inferred from homology"/>
<feature type="binding site" evidence="12 13">
    <location>
        <position position="284"/>
    </location>
    <ligand>
        <name>L-serine</name>
        <dbReference type="ChEBI" id="CHEBI:33384"/>
    </ligand>
</feature>
<dbReference type="AlphaFoldDB" id="A0A844Y008"/>
<dbReference type="HAMAP" id="MF_00176">
    <property type="entry name" value="Ser_tRNA_synth_type1"/>
    <property type="match status" value="1"/>
</dbReference>
<dbReference type="PIRSF" id="PIRSF001529">
    <property type="entry name" value="Ser-tRNA-synth_IIa"/>
    <property type="match status" value="1"/>
</dbReference>
<dbReference type="InterPro" id="IPR042103">
    <property type="entry name" value="SerRS_1_N_sf"/>
</dbReference>
<dbReference type="SUPFAM" id="SSF46589">
    <property type="entry name" value="tRNA-binding arm"/>
    <property type="match status" value="1"/>
</dbReference>
<feature type="binding site" evidence="13">
    <location>
        <position position="230"/>
    </location>
    <ligand>
        <name>L-serine</name>
        <dbReference type="ChEBI" id="CHEBI:33384"/>
    </ligand>
</feature>
<dbReference type="InterPro" id="IPR010978">
    <property type="entry name" value="tRNA-bd_arm"/>
</dbReference>
<evidence type="ECO:0000256" key="13">
    <source>
        <dbReference type="PIRSR" id="PIRSR001529-1"/>
    </source>
</evidence>
<organism evidence="16 17">
    <name type="scientific">Qipengyuania gaetbuli</name>
    <dbReference type="NCBI Taxonomy" id="266952"/>
    <lineage>
        <taxon>Bacteria</taxon>
        <taxon>Pseudomonadati</taxon>
        <taxon>Pseudomonadota</taxon>
        <taxon>Alphaproteobacteria</taxon>
        <taxon>Sphingomonadales</taxon>
        <taxon>Erythrobacteraceae</taxon>
        <taxon>Qipengyuania</taxon>
    </lineage>
</organism>